<dbReference type="EMBL" id="FOKC01000008">
    <property type="protein sequence ID" value="SFB34591.1"/>
    <property type="molecule type" value="Genomic_DNA"/>
</dbReference>
<protein>
    <submittedName>
        <fullName evidence="2">Uncharacterized protein</fullName>
    </submittedName>
</protein>
<dbReference type="Proteomes" id="UP000199113">
    <property type="component" value="Unassembled WGS sequence"/>
</dbReference>
<organism evidence="2 3">
    <name type="scientific">Nocardioides alpinus</name>
    <dbReference type="NCBI Taxonomy" id="748909"/>
    <lineage>
        <taxon>Bacteria</taxon>
        <taxon>Bacillati</taxon>
        <taxon>Actinomycetota</taxon>
        <taxon>Actinomycetes</taxon>
        <taxon>Propionibacteriales</taxon>
        <taxon>Nocardioidaceae</taxon>
        <taxon>Nocardioides</taxon>
    </lineage>
</organism>
<evidence type="ECO:0000313" key="2">
    <source>
        <dbReference type="EMBL" id="SFB34591.1"/>
    </source>
</evidence>
<reference evidence="2" key="1">
    <citation type="submission" date="2016-10" db="EMBL/GenBank/DDBJ databases">
        <authorList>
            <person name="de Groot N.N."/>
        </authorList>
    </citation>
    <scope>NUCLEOTIDE SEQUENCE [LARGE SCALE GENOMIC DNA]</scope>
    <source>
        <strain evidence="2">CGMCC 1.10697</strain>
    </source>
</reference>
<dbReference type="STRING" id="748909.SAMN05192575_10847"/>
<dbReference type="OrthoDB" id="5146042at2"/>
<evidence type="ECO:0000256" key="1">
    <source>
        <dbReference type="SAM" id="MobiDB-lite"/>
    </source>
</evidence>
<name>A0A1I1A9D8_9ACTN</name>
<gene>
    <name evidence="2" type="ORF">SAMN05192575_10847</name>
</gene>
<accession>A0A1I1A9D8</accession>
<proteinExistence type="predicted"/>
<evidence type="ECO:0000313" key="3">
    <source>
        <dbReference type="Proteomes" id="UP000199113"/>
    </source>
</evidence>
<sequence>MTRDAIALLSDAVHQGLTTPTRLLEVIARLPRLPRRAMLAEVLADVSAGTRSVLEQRYLRDVERAHGLPEGERQLRQGTASGTVWRDIRYAAQRALLELDGAFGHRDAVDRWADLQRDLDSALDDHLTLRAGWAQVLEPCRLAHVVATVLRRRGWTGQPPSCGAGCTVDSGVPGRTWRRRAPLSPQPRRLGSAS</sequence>
<dbReference type="AlphaFoldDB" id="A0A1I1A9D8"/>
<feature type="region of interest" description="Disordered" evidence="1">
    <location>
        <begin position="159"/>
        <end position="194"/>
    </location>
</feature>
<dbReference type="RefSeq" id="WP_139227754.1">
    <property type="nucleotide sequence ID" value="NZ_FOKC01000008.1"/>
</dbReference>